<protein>
    <submittedName>
        <fullName evidence="2">Uncharacterized protein</fullName>
    </submittedName>
</protein>
<comment type="caution">
    <text evidence="2">The sequence shown here is derived from an EMBL/GenBank/DDBJ whole genome shotgun (WGS) entry which is preliminary data.</text>
</comment>
<dbReference type="EMBL" id="MLGG01000001">
    <property type="protein sequence ID" value="KAK1469871.1"/>
    <property type="molecule type" value="Genomic_DNA"/>
</dbReference>
<sequence>MGSHKPATVMLKRCLNSHLTYPCDYDLGRRHDEFGILEDNRRSFAQYLNCVGLGAAPLEGKTAWDYPNVGRKSNPPQPRISAPDAGGERSDMQEPRRKVPSSLRQQGTGRCRRRLYPTLSSRHPQHSSPDPAADDDVVSAAAASSGAAEL</sequence>
<dbReference type="Proteomes" id="UP001239795">
    <property type="component" value="Unassembled WGS sequence"/>
</dbReference>
<proteinExistence type="predicted"/>
<reference evidence="2 3" key="1">
    <citation type="submission" date="2016-10" db="EMBL/GenBank/DDBJ databases">
        <title>The genome sequence of Colletotrichum fioriniae PJ7.</title>
        <authorList>
            <person name="Baroncelli R."/>
        </authorList>
    </citation>
    <scope>NUCLEOTIDE SEQUENCE [LARGE SCALE GENOMIC DNA]</scope>
    <source>
        <strain evidence="2">Col 31</strain>
    </source>
</reference>
<organism evidence="2 3">
    <name type="scientific">Colletotrichum melonis</name>
    <dbReference type="NCBI Taxonomy" id="1209925"/>
    <lineage>
        <taxon>Eukaryota</taxon>
        <taxon>Fungi</taxon>
        <taxon>Dikarya</taxon>
        <taxon>Ascomycota</taxon>
        <taxon>Pezizomycotina</taxon>
        <taxon>Sordariomycetes</taxon>
        <taxon>Hypocreomycetidae</taxon>
        <taxon>Glomerellales</taxon>
        <taxon>Glomerellaceae</taxon>
        <taxon>Colletotrichum</taxon>
        <taxon>Colletotrichum acutatum species complex</taxon>
    </lineage>
</organism>
<accession>A0AAI9XZH9</accession>
<gene>
    <name evidence="2" type="ORF">CMEL01_01638</name>
</gene>
<name>A0AAI9XZH9_9PEZI</name>
<evidence type="ECO:0000313" key="2">
    <source>
        <dbReference type="EMBL" id="KAK1469871.1"/>
    </source>
</evidence>
<keyword evidence="3" id="KW-1185">Reference proteome</keyword>
<dbReference type="AlphaFoldDB" id="A0AAI9XZH9"/>
<feature type="region of interest" description="Disordered" evidence="1">
    <location>
        <begin position="62"/>
        <end position="150"/>
    </location>
</feature>
<evidence type="ECO:0000256" key="1">
    <source>
        <dbReference type="SAM" id="MobiDB-lite"/>
    </source>
</evidence>
<feature type="compositionally biased region" description="Basic and acidic residues" evidence="1">
    <location>
        <begin position="86"/>
        <end position="97"/>
    </location>
</feature>
<feature type="compositionally biased region" description="Low complexity" evidence="1">
    <location>
        <begin position="138"/>
        <end position="150"/>
    </location>
</feature>
<evidence type="ECO:0000313" key="3">
    <source>
        <dbReference type="Proteomes" id="UP001239795"/>
    </source>
</evidence>